<dbReference type="Pfam" id="PF13578">
    <property type="entry name" value="Methyltransf_24"/>
    <property type="match status" value="1"/>
</dbReference>
<dbReference type="RefSeq" id="WP_085235261.1">
    <property type="nucleotide sequence ID" value="NZ_AP022613.1"/>
</dbReference>
<evidence type="ECO:0000313" key="1">
    <source>
        <dbReference type="EMBL" id="BBZ39201.1"/>
    </source>
</evidence>
<accession>A0A1X1SYQ4</accession>
<dbReference type="OrthoDB" id="4455946at2"/>
<name>A0A1X1SYQ4_9MYCO</name>
<proteinExistence type="predicted"/>
<keyword evidence="2" id="KW-1185">Reference proteome</keyword>
<dbReference type="AlphaFoldDB" id="A0A1X1SYQ4"/>
<sequence length="239" mass="26212">MVSGGFEAEADAPSSSQSLSLQDMKRMKRQILRFLLLRGHFPRDGSSKPDELLYLAAAAQRTGARRVGEIGFNIGCSAYAFLTACPDAQVVSFDLGENDATRAAKGLIDKRYPNRHTLICGPSGETVPQFKSRNPDLRFDLVFIDGAHGYEAAKADIVNMKPFCTEKTAVVMDDLLPWCWWGTGPTQAWTEAIAEGIIRQDELVKDGTPVDALEPPGKRCWALGRYVFENSPDQGVTPS</sequence>
<dbReference type="EMBL" id="AP022613">
    <property type="protein sequence ID" value="BBZ39201.1"/>
    <property type="molecule type" value="Genomic_DNA"/>
</dbReference>
<organism evidence="1 2">
    <name type="scientific">Mycobacterium conspicuum</name>
    <dbReference type="NCBI Taxonomy" id="44010"/>
    <lineage>
        <taxon>Bacteria</taxon>
        <taxon>Bacillati</taxon>
        <taxon>Actinomycetota</taxon>
        <taxon>Actinomycetes</taxon>
        <taxon>Mycobacteriales</taxon>
        <taxon>Mycobacteriaceae</taxon>
        <taxon>Mycobacterium</taxon>
    </lineage>
</organism>
<gene>
    <name evidence="1" type="ORF">MCNS_22640</name>
</gene>
<dbReference type="SUPFAM" id="SSF53335">
    <property type="entry name" value="S-adenosyl-L-methionine-dependent methyltransferases"/>
    <property type="match status" value="1"/>
</dbReference>
<dbReference type="InterPro" id="IPR029063">
    <property type="entry name" value="SAM-dependent_MTases_sf"/>
</dbReference>
<dbReference type="Proteomes" id="UP000467385">
    <property type="component" value="Chromosome"/>
</dbReference>
<protein>
    <submittedName>
        <fullName evidence="1">Uncharacterized protein</fullName>
    </submittedName>
</protein>
<dbReference type="STRING" id="44010.AWC00_23920"/>
<dbReference type="Gene3D" id="3.40.50.150">
    <property type="entry name" value="Vaccinia Virus protein VP39"/>
    <property type="match status" value="1"/>
</dbReference>
<reference evidence="1 2" key="1">
    <citation type="journal article" date="2019" name="Emerg. Microbes Infect.">
        <title>Comprehensive subspecies identification of 175 nontuberculous mycobacteria species based on 7547 genomic profiles.</title>
        <authorList>
            <person name="Matsumoto Y."/>
            <person name="Kinjo T."/>
            <person name="Motooka D."/>
            <person name="Nabeya D."/>
            <person name="Jung N."/>
            <person name="Uechi K."/>
            <person name="Horii T."/>
            <person name="Iida T."/>
            <person name="Fujita J."/>
            <person name="Nakamura S."/>
        </authorList>
    </citation>
    <scope>NUCLEOTIDE SEQUENCE [LARGE SCALE GENOMIC DNA]</scope>
    <source>
        <strain evidence="1 2">JCM 14738</strain>
    </source>
</reference>
<evidence type="ECO:0000313" key="2">
    <source>
        <dbReference type="Proteomes" id="UP000467385"/>
    </source>
</evidence>